<dbReference type="Proteomes" id="UP000465301">
    <property type="component" value="Unassembled WGS sequence"/>
</dbReference>
<dbReference type="GO" id="GO:0016137">
    <property type="term" value="P:glycoside metabolic process"/>
    <property type="evidence" value="ECO:0007669"/>
    <property type="project" value="UniProtKB-ARBA"/>
</dbReference>
<reference evidence="2 3" key="1">
    <citation type="journal article" date="2019" name="Emerg. Microbes Infect.">
        <title>Comprehensive subspecies identification of 175 nontuberculous mycobacteria species based on 7547 genomic profiles.</title>
        <authorList>
            <person name="Matsumoto Y."/>
            <person name="Kinjo T."/>
            <person name="Motooka D."/>
            <person name="Nabeya D."/>
            <person name="Jung N."/>
            <person name="Uechi K."/>
            <person name="Horii T."/>
            <person name="Iida T."/>
            <person name="Fujita J."/>
            <person name="Nakamura S."/>
        </authorList>
    </citation>
    <scope>NUCLEOTIDE SEQUENCE [LARGE SCALE GENOMIC DNA]</scope>
    <source>
        <strain evidence="2 3">JCM 30726</strain>
    </source>
</reference>
<dbReference type="InterPro" id="IPR024078">
    <property type="entry name" value="LmbE-like_dom_sf"/>
</dbReference>
<gene>
    <name evidence="2" type="ORF">MTIM_31650</name>
</gene>
<protein>
    <submittedName>
        <fullName evidence="2">Acetylglucosaminylphosphatidylinositol deacetylase</fullName>
    </submittedName>
</protein>
<dbReference type="EMBL" id="BLLA01000001">
    <property type="protein sequence ID" value="GFG97286.1"/>
    <property type="molecule type" value="Genomic_DNA"/>
</dbReference>
<evidence type="ECO:0000256" key="1">
    <source>
        <dbReference type="ARBA" id="ARBA00022833"/>
    </source>
</evidence>
<name>A0A7I9Z8X8_9MYCO</name>
<proteinExistence type="predicted"/>
<sequence>MKTVPAGNCAFAADPLTHGGTPVPLWLAAFEERPLPALDLAECRRLVVVAPHPDDETLGLGAMTTQLSAMGVDVQVISVSDGGAAQPGVSASDRLRMETIRRYELGRAAGVLNTPSPISLGFPDGELADHEDTLADTLVEILAGGGPTTWCAATWRGDGHPDHEAVGRAASAACARTDATLLEYPVLMWHWAHLADPAVPWGRAYSVPSPSWAMGRKRRAAQCYRSQLEPIDGESSPTLPRFVLQRLLAVGSAIGEVVFR</sequence>
<evidence type="ECO:0000313" key="3">
    <source>
        <dbReference type="Proteomes" id="UP000465301"/>
    </source>
</evidence>
<dbReference type="Gene3D" id="3.40.50.10320">
    <property type="entry name" value="LmbE-like"/>
    <property type="match status" value="1"/>
</dbReference>
<dbReference type="PANTHER" id="PTHR12993">
    <property type="entry name" value="N-ACETYLGLUCOSAMINYL-PHOSPHATIDYLINOSITOL DE-N-ACETYLASE-RELATED"/>
    <property type="match status" value="1"/>
</dbReference>
<dbReference type="PANTHER" id="PTHR12993:SF29">
    <property type="entry name" value="BLR3841 PROTEIN"/>
    <property type="match status" value="1"/>
</dbReference>
<dbReference type="Pfam" id="PF02585">
    <property type="entry name" value="PIG-L"/>
    <property type="match status" value="1"/>
</dbReference>
<dbReference type="SUPFAM" id="SSF102588">
    <property type="entry name" value="LmbE-like"/>
    <property type="match status" value="1"/>
</dbReference>
<keyword evidence="1" id="KW-0862">Zinc</keyword>
<dbReference type="AlphaFoldDB" id="A0A7I9Z8X8"/>
<dbReference type="GO" id="GO:0016811">
    <property type="term" value="F:hydrolase activity, acting on carbon-nitrogen (but not peptide) bonds, in linear amides"/>
    <property type="evidence" value="ECO:0007669"/>
    <property type="project" value="TreeGrafter"/>
</dbReference>
<keyword evidence="3" id="KW-1185">Reference proteome</keyword>
<dbReference type="RefSeq" id="WP_163711328.1">
    <property type="nucleotide sequence ID" value="NZ_BLLA01000001.1"/>
</dbReference>
<organism evidence="2 3">
    <name type="scientific">Mycobacterium timonense</name>
    <dbReference type="NCBI Taxonomy" id="701043"/>
    <lineage>
        <taxon>Bacteria</taxon>
        <taxon>Bacillati</taxon>
        <taxon>Actinomycetota</taxon>
        <taxon>Actinomycetes</taxon>
        <taxon>Mycobacteriales</taxon>
        <taxon>Mycobacteriaceae</taxon>
        <taxon>Mycobacterium</taxon>
        <taxon>Mycobacterium avium complex (MAC)</taxon>
    </lineage>
</organism>
<evidence type="ECO:0000313" key="2">
    <source>
        <dbReference type="EMBL" id="GFG97286.1"/>
    </source>
</evidence>
<dbReference type="InterPro" id="IPR003737">
    <property type="entry name" value="GlcNAc_PI_deacetylase-related"/>
</dbReference>
<accession>A0A7I9Z8X8</accession>
<comment type="caution">
    <text evidence="2">The sequence shown here is derived from an EMBL/GenBank/DDBJ whole genome shotgun (WGS) entry which is preliminary data.</text>
</comment>